<feature type="transmembrane region" description="Helical" evidence="7">
    <location>
        <begin position="115"/>
        <end position="136"/>
    </location>
</feature>
<feature type="transmembrane region" description="Helical" evidence="7">
    <location>
        <begin position="172"/>
        <end position="195"/>
    </location>
</feature>
<gene>
    <name evidence="9" type="ORF">GCM10008171_06970</name>
</gene>
<dbReference type="GO" id="GO:0005886">
    <property type="term" value="C:plasma membrane"/>
    <property type="evidence" value="ECO:0007669"/>
    <property type="project" value="UniProtKB-SubCell"/>
</dbReference>
<evidence type="ECO:0000256" key="1">
    <source>
        <dbReference type="ARBA" id="ARBA00004651"/>
    </source>
</evidence>
<evidence type="ECO:0000256" key="6">
    <source>
        <dbReference type="ARBA" id="ARBA00023136"/>
    </source>
</evidence>
<comment type="subcellular location">
    <subcellularLocation>
        <location evidence="1">Cell membrane</location>
        <topology evidence="1">Multi-pass membrane protein</topology>
    </subcellularLocation>
</comment>
<evidence type="ECO:0000256" key="3">
    <source>
        <dbReference type="ARBA" id="ARBA00022475"/>
    </source>
</evidence>
<evidence type="ECO:0000256" key="5">
    <source>
        <dbReference type="ARBA" id="ARBA00022989"/>
    </source>
</evidence>
<dbReference type="EMBL" id="BSFK01000005">
    <property type="protein sequence ID" value="GLK75443.1"/>
    <property type="molecule type" value="Genomic_DNA"/>
</dbReference>
<dbReference type="InterPro" id="IPR047200">
    <property type="entry name" value="MFS_YcaD-like"/>
</dbReference>
<dbReference type="InterPro" id="IPR011701">
    <property type="entry name" value="MFS"/>
</dbReference>
<sequence length="391" mass="39631">MTADCLSPSDALSRRERLTGLTVAIACVSLVGVGLSLSIPLLAFAMAARGASGALIGLNAAMGGVATVMVAPFIPRVAAAIGVRPTLFVALALGAVTILGFHVVAPLWAWFPLRFGFGVSLAILFVLSEFWINALAPPASRGLVMGVYATALSVGLGAGPLILAGIGQEGLLPYAVCAALFVVAGAPLMLAGDNAPPLEKPAPGRGVLFFLMLAPVATLSGFTFGAVETGAFAFLPLYGVSLGFGPAAATLLVTAMEVGNVALQIPLGLISDRMDRRLLLLIIGVIGLVGAVALPLLGGSWWLYVGVAVWGGVICGLYTVALAHLGARFSGVDLATANAAFVIMYSIGLTAGPPMLGLGFDLWTPYGVPVAMAVLLAVFTAVAALRLRAPA</sequence>
<feature type="transmembrane region" description="Helical" evidence="7">
    <location>
        <begin position="143"/>
        <end position="166"/>
    </location>
</feature>
<dbReference type="SUPFAM" id="SSF103473">
    <property type="entry name" value="MFS general substrate transporter"/>
    <property type="match status" value="1"/>
</dbReference>
<evidence type="ECO:0000256" key="2">
    <source>
        <dbReference type="ARBA" id="ARBA00022448"/>
    </source>
</evidence>
<feature type="domain" description="Major facilitator superfamily (MFS) profile" evidence="8">
    <location>
        <begin position="209"/>
        <end position="391"/>
    </location>
</feature>
<dbReference type="PROSITE" id="PS50850">
    <property type="entry name" value="MFS"/>
    <property type="match status" value="1"/>
</dbReference>
<dbReference type="Gene3D" id="1.20.1250.20">
    <property type="entry name" value="MFS general substrate transporter like domains"/>
    <property type="match status" value="2"/>
</dbReference>
<name>A0A9W6JH55_9HYPH</name>
<dbReference type="Pfam" id="PF07690">
    <property type="entry name" value="MFS_1"/>
    <property type="match status" value="1"/>
</dbReference>
<dbReference type="InterPro" id="IPR036259">
    <property type="entry name" value="MFS_trans_sf"/>
</dbReference>
<proteinExistence type="predicted"/>
<feature type="transmembrane region" description="Helical" evidence="7">
    <location>
        <begin position="54"/>
        <end position="74"/>
    </location>
</feature>
<keyword evidence="10" id="KW-1185">Reference proteome</keyword>
<protein>
    <submittedName>
        <fullName evidence="9">ABC transporter permease</fullName>
    </submittedName>
</protein>
<dbReference type="GO" id="GO:0022857">
    <property type="term" value="F:transmembrane transporter activity"/>
    <property type="evidence" value="ECO:0007669"/>
    <property type="project" value="InterPro"/>
</dbReference>
<keyword evidence="2" id="KW-0813">Transport</keyword>
<keyword evidence="4 7" id="KW-0812">Transmembrane</keyword>
<dbReference type="Proteomes" id="UP001143364">
    <property type="component" value="Unassembled WGS sequence"/>
</dbReference>
<evidence type="ECO:0000313" key="9">
    <source>
        <dbReference type="EMBL" id="GLK75443.1"/>
    </source>
</evidence>
<feature type="transmembrane region" description="Helical" evidence="7">
    <location>
        <begin position="366"/>
        <end position="385"/>
    </location>
</feature>
<keyword evidence="3" id="KW-1003">Cell membrane</keyword>
<feature type="transmembrane region" description="Helical" evidence="7">
    <location>
        <begin position="339"/>
        <end position="360"/>
    </location>
</feature>
<dbReference type="AlphaFoldDB" id="A0A9W6JH55"/>
<feature type="transmembrane region" description="Helical" evidence="7">
    <location>
        <begin position="303"/>
        <end position="327"/>
    </location>
</feature>
<dbReference type="PANTHER" id="PTHR23521:SF2">
    <property type="entry name" value="TRANSPORTER MFS SUPERFAMILY"/>
    <property type="match status" value="1"/>
</dbReference>
<reference evidence="9" key="1">
    <citation type="journal article" date="2014" name="Int. J. Syst. Evol. Microbiol.">
        <title>Complete genome sequence of Corynebacterium casei LMG S-19264T (=DSM 44701T), isolated from a smear-ripened cheese.</title>
        <authorList>
            <consortium name="US DOE Joint Genome Institute (JGI-PGF)"/>
            <person name="Walter F."/>
            <person name="Albersmeier A."/>
            <person name="Kalinowski J."/>
            <person name="Ruckert C."/>
        </authorList>
    </citation>
    <scope>NUCLEOTIDE SEQUENCE</scope>
    <source>
        <strain evidence="9">VKM B-2555</strain>
    </source>
</reference>
<evidence type="ECO:0000256" key="4">
    <source>
        <dbReference type="ARBA" id="ARBA00022692"/>
    </source>
</evidence>
<keyword evidence="6 7" id="KW-0472">Membrane</keyword>
<dbReference type="PANTHER" id="PTHR23521">
    <property type="entry name" value="TRANSPORTER MFS SUPERFAMILY"/>
    <property type="match status" value="1"/>
</dbReference>
<comment type="caution">
    <text evidence="9">The sequence shown here is derived from an EMBL/GenBank/DDBJ whole genome shotgun (WGS) entry which is preliminary data.</text>
</comment>
<keyword evidence="5 7" id="KW-1133">Transmembrane helix</keyword>
<organism evidence="9 10">
    <name type="scientific">Methylopila jiangsuensis</name>
    <dbReference type="NCBI Taxonomy" id="586230"/>
    <lineage>
        <taxon>Bacteria</taxon>
        <taxon>Pseudomonadati</taxon>
        <taxon>Pseudomonadota</taxon>
        <taxon>Alphaproteobacteria</taxon>
        <taxon>Hyphomicrobiales</taxon>
        <taxon>Methylopilaceae</taxon>
        <taxon>Methylopila</taxon>
    </lineage>
</organism>
<feature type="transmembrane region" description="Helical" evidence="7">
    <location>
        <begin position="278"/>
        <end position="297"/>
    </location>
</feature>
<dbReference type="InterPro" id="IPR020846">
    <property type="entry name" value="MFS_dom"/>
</dbReference>
<accession>A0A9W6JH55</accession>
<feature type="transmembrane region" description="Helical" evidence="7">
    <location>
        <begin position="207"/>
        <end position="227"/>
    </location>
</feature>
<evidence type="ECO:0000313" key="10">
    <source>
        <dbReference type="Proteomes" id="UP001143364"/>
    </source>
</evidence>
<evidence type="ECO:0000256" key="7">
    <source>
        <dbReference type="SAM" id="Phobius"/>
    </source>
</evidence>
<feature type="transmembrane region" description="Helical" evidence="7">
    <location>
        <begin position="21"/>
        <end position="48"/>
    </location>
</feature>
<dbReference type="CDD" id="cd17477">
    <property type="entry name" value="MFS_YcaD_like"/>
    <property type="match status" value="1"/>
</dbReference>
<feature type="transmembrane region" description="Helical" evidence="7">
    <location>
        <begin position="86"/>
        <end position="109"/>
    </location>
</feature>
<feature type="transmembrane region" description="Helical" evidence="7">
    <location>
        <begin position="233"/>
        <end position="258"/>
    </location>
</feature>
<evidence type="ECO:0000259" key="8">
    <source>
        <dbReference type="PROSITE" id="PS50850"/>
    </source>
</evidence>
<reference evidence="9" key="2">
    <citation type="submission" date="2023-01" db="EMBL/GenBank/DDBJ databases">
        <authorList>
            <person name="Sun Q."/>
            <person name="Evtushenko L."/>
        </authorList>
    </citation>
    <scope>NUCLEOTIDE SEQUENCE</scope>
    <source>
        <strain evidence="9">VKM B-2555</strain>
    </source>
</reference>
<dbReference type="RefSeq" id="WP_271203393.1">
    <property type="nucleotide sequence ID" value="NZ_BSFK01000005.1"/>
</dbReference>